<dbReference type="EMBL" id="KN880633">
    <property type="protein sequence ID" value="KIY64490.1"/>
    <property type="molecule type" value="Genomic_DNA"/>
</dbReference>
<dbReference type="STRING" id="1314674.A0A0D7B2Q6"/>
<evidence type="ECO:0000313" key="3">
    <source>
        <dbReference type="EMBL" id="KIY64490.1"/>
    </source>
</evidence>
<name>A0A0D7B2Q6_9AGAR</name>
<feature type="compositionally biased region" description="Basic residues" evidence="2">
    <location>
        <begin position="946"/>
        <end position="955"/>
    </location>
</feature>
<dbReference type="GO" id="GO:0005856">
    <property type="term" value="C:cytoskeleton"/>
    <property type="evidence" value="ECO:0007669"/>
    <property type="project" value="TreeGrafter"/>
</dbReference>
<feature type="region of interest" description="Disordered" evidence="2">
    <location>
        <begin position="288"/>
        <end position="307"/>
    </location>
</feature>
<feature type="region of interest" description="Disordered" evidence="2">
    <location>
        <begin position="476"/>
        <end position="650"/>
    </location>
</feature>
<proteinExistence type="predicted"/>
<feature type="region of interest" description="Disordered" evidence="2">
    <location>
        <begin position="101"/>
        <end position="151"/>
    </location>
</feature>
<feature type="compositionally biased region" description="Low complexity" evidence="2">
    <location>
        <begin position="1818"/>
        <end position="1834"/>
    </location>
</feature>
<keyword evidence="4" id="KW-1185">Reference proteome</keyword>
<evidence type="ECO:0000313" key="4">
    <source>
        <dbReference type="Proteomes" id="UP000054007"/>
    </source>
</evidence>
<keyword evidence="1" id="KW-0175">Coiled coil</keyword>
<evidence type="ECO:0000256" key="1">
    <source>
        <dbReference type="ARBA" id="ARBA00023054"/>
    </source>
</evidence>
<feature type="compositionally biased region" description="Basic and acidic residues" evidence="2">
    <location>
        <begin position="588"/>
        <end position="598"/>
    </location>
</feature>
<feature type="compositionally biased region" description="Basic and acidic residues" evidence="2">
    <location>
        <begin position="529"/>
        <end position="555"/>
    </location>
</feature>
<reference evidence="3 4" key="1">
    <citation type="journal article" date="2015" name="Fungal Genet. Biol.">
        <title>Evolution of novel wood decay mechanisms in Agaricales revealed by the genome sequences of Fistulina hepatica and Cylindrobasidium torrendii.</title>
        <authorList>
            <person name="Floudas D."/>
            <person name="Held B.W."/>
            <person name="Riley R."/>
            <person name="Nagy L.G."/>
            <person name="Koehler G."/>
            <person name="Ransdell A.S."/>
            <person name="Younus H."/>
            <person name="Chow J."/>
            <person name="Chiniquy J."/>
            <person name="Lipzen A."/>
            <person name="Tritt A."/>
            <person name="Sun H."/>
            <person name="Haridas S."/>
            <person name="LaButti K."/>
            <person name="Ohm R.A."/>
            <person name="Kues U."/>
            <person name="Blanchette R.A."/>
            <person name="Grigoriev I.V."/>
            <person name="Minto R.E."/>
            <person name="Hibbett D.S."/>
        </authorList>
    </citation>
    <scope>NUCLEOTIDE SEQUENCE [LARGE SCALE GENOMIC DNA]</scope>
    <source>
        <strain evidence="3 4">FP15055 ss-10</strain>
    </source>
</reference>
<dbReference type="PANTHER" id="PTHR32083">
    <property type="entry name" value="CILIA AND FLAGELLA-ASSOCIATED PROTEIN 58-RELATED"/>
    <property type="match status" value="1"/>
</dbReference>
<feature type="compositionally biased region" description="Pro residues" evidence="2">
    <location>
        <begin position="715"/>
        <end position="730"/>
    </location>
</feature>
<protein>
    <submittedName>
        <fullName evidence="3">Uncharacterized protein</fullName>
    </submittedName>
</protein>
<feature type="region of interest" description="Disordered" evidence="2">
    <location>
        <begin position="1818"/>
        <end position="1843"/>
    </location>
</feature>
<dbReference type="OrthoDB" id="3357224at2759"/>
<evidence type="ECO:0000256" key="2">
    <source>
        <dbReference type="SAM" id="MobiDB-lite"/>
    </source>
</evidence>
<dbReference type="SUPFAM" id="SSF57997">
    <property type="entry name" value="Tropomyosin"/>
    <property type="match status" value="1"/>
</dbReference>
<dbReference type="PANTHER" id="PTHR32083:SF48">
    <property type="entry name" value="TRANS-GOLGI NETWORK-LOCALIZED SYP41-INTERACTING PROTEIN 1"/>
    <property type="match status" value="1"/>
</dbReference>
<feature type="region of interest" description="Disordered" evidence="2">
    <location>
        <begin position="1608"/>
        <end position="1627"/>
    </location>
</feature>
<feature type="compositionally biased region" description="Acidic residues" evidence="2">
    <location>
        <begin position="400"/>
        <end position="425"/>
    </location>
</feature>
<accession>A0A0D7B2Q6</accession>
<feature type="region of interest" description="Disordered" evidence="2">
    <location>
        <begin position="928"/>
        <end position="978"/>
    </location>
</feature>
<feature type="compositionally biased region" description="Pro residues" evidence="2">
    <location>
        <begin position="140"/>
        <end position="151"/>
    </location>
</feature>
<dbReference type="Proteomes" id="UP000054007">
    <property type="component" value="Unassembled WGS sequence"/>
</dbReference>
<feature type="region of interest" description="Disordered" evidence="2">
    <location>
        <begin position="1726"/>
        <end position="1765"/>
    </location>
</feature>
<feature type="compositionally biased region" description="Basic and acidic residues" evidence="2">
    <location>
        <begin position="478"/>
        <end position="500"/>
    </location>
</feature>
<organism evidence="3 4">
    <name type="scientific">Cylindrobasidium torrendii FP15055 ss-10</name>
    <dbReference type="NCBI Taxonomy" id="1314674"/>
    <lineage>
        <taxon>Eukaryota</taxon>
        <taxon>Fungi</taxon>
        <taxon>Dikarya</taxon>
        <taxon>Basidiomycota</taxon>
        <taxon>Agaricomycotina</taxon>
        <taxon>Agaricomycetes</taxon>
        <taxon>Agaricomycetidae</taxon>
        <taxon>Agaricales</taxon>
        <taxon>Marasmiineae</taxon>
        <taxon>Physalacriaceae</taxon>
        <taxon>Cylindrobasidium</taxon>
    </lineage>
</organism>
<gene>
    <name evidence="3" type="ORF">CYLTODRAFT_493074</name>
</gene>
<feature type="compositionally biased region" description="Polar residues" evidence="2">
    <location>
        <begin position="622"/>
        <end position="633"/>
    </location>
</feature>
<feature type="region of interest" description="Disordered" evidence="2">
    <location>
        <begin position="666"/>
        <end position="804"/>
    </location>
</feature>
<feature type="compositionally biased region" description="Polar residues" evidence="2">
    <location>
        <begin position="966"/>
        <end position="978"/>
    </location>
</feature>
<feature type="compositionally biased region" description="Acidic residues" evidence="2">
    <location>
        <begin position="501"/>
        <end position="522"/>
    </location>
</feature>
<feature type="region of interest" description="Disordered" evidence="2">
    <location>
        <begin position="371"/>
        <end position="462"/>
    </location>
</feature>
<sequence>MTRARDKLPRLNTAAPMPLNMQQPQAMYSPALPTAIQYNAPLPMQTPMQQGFFNMQPYPGARPGHHSAHPSLAHFAAAGLPPPGMSPGFPMTPMGAGHFARGSISGMPGQPPYHGRNRRQPSIGGPPKAVLGGPQRKVSPLPPPTASPIPAPLKKKAIINLPKETIRDQDGKVTGKEPWARLVLDAPPIPPQEDAAPVDAVTRKPYMNDEERLEIPSTIDVFLPGKSAWDNIRRMAIEEKLERMGVERGNGSAPPNIYAPHARAASISSPADPALLLFKLNKLQQAQGSSVASSPQPSYGMSPSPNSQMRVGNRHGYSMSMAPPSSQPMFNGPSFNPFGHDATLGSDYSVSPGPQAAAELYAPQGRVPMATFQSLAPPSGPPSVRSTSQPDFARGFGLEVPDEAEEEAVEEELPTVEITPEDQEPVDGQVTDNEEEGEEYGSIHGTATGQSQPHSRHTSKLSQALSLRSFGVFNPDVFNERTDIGPVGHEHRTSRSKTEFEGLDEWTGSDDAFNSEDDESLDEYSNPSDEERARQTRMERRANRKRMQAEDENPRRLPNFPRPPENTMVLPRGEDDIISNPSDEGEQGDYRTHNHFDHTSSNGAARPLPHIPNSRVPPGQESMYNPHSRQHSGASFGGYPDHRPTLNPNAKPFVFGAPIIIEPPRAPSGGFSDVGSVNGHQRAPSFGKPLNKAAPEFKPGNFSFKFASPISLPNAGPPPPAPVPSLPVPAPYQHGLGVPDAESSPFRNQGREKRARHAEDDESFDEGQSFASFKFPAETPRKEPPSPRPPIRSGHSSLNPSAEPFSLERFTAAANLATLPPIQRAESPSDLGSAVDDFDDTTEADYGADTRLEIFGQGSTRKRPPQLDVKPRNTIPAGIFKALGMGNGEERTRKNVRSRLSSRDEREFFAHGSRPSLDDENVAPIARKSSHARLANQDDIEDVFRVPRHHHRRRSSLPDALHDPLDSNSDMSQSPIHPRQDISTSIAMNQIENMLIDKFDELRHALQAGASLHPKTEAMVSEVMAMFRSQLRDSAAKSLEDDQQDARGEFDIQLIRATIEEGHAETLMHLKRELASMSANLHMAMGRPLAGPGMAPGGSSAGLETLSARTIEAMSESISELSQRMESILRAAPARERDAVVEAVVSSLSPLLRAHQEPVDYEQLTGLLSQAVKPHISQLIDLASDKQETAGLIVQALLPHLSHLQAVPVDTDAISHQLVAAVNRAIAPIDAFEIKEQVSDLVVERLDSRLANRDKALSADAIAEQVSSGVNQLLAPLKDVQASLKDLSSSQQALSGVSDLPAKVLSAIEGLRKAQADLVANLPASSTGSTGDVLHVKSVVDALSEKQAALIEQTASVLGSQRELQQKVSSLPDNFATATQVLQDAHAAFSMSRDNVKREMEDMRKANTDLQVQVAKARGAHGQVRVEKEMLAEKLTLVEADRAKWRESANDATAQAAVKTDEVAALTAKNAEMQDSLSKALARLQATDASGQAQQARIAELEKANQDLLFEKRTLKNKIDNLEVKAAYASRDKEVDEQTIADLRKEKAELASNSALADGIRSQAEQLETILGHLKQADNEELKELRRARDRSRALEGEHAALQKRFKEQEGRVSNAEKSAFTARSSLTQAQARASEWEKRAKEYEGKLELTQTRFEQIEAQYNNMEAESSVVQMQLEEREAENRLIQDREAKQKTHIEALEAKIRTMQNEFEKARSRTVNPVVQRPVGRTNGYAQPPRPDSRASTAYDRSRSVTPNGKPLPGLYDSIHAPKATRLNGAIATTNGLGATNGLNSSMHAPRYPASLAKTSAAARNAFMRAQAPSPTPSTVSAAPTVDADGWYSFD</sequence>